<evidence type="ECO:0000256" key="2">
    <source>
        <dbReference type="SAM" id="SignalP"/>
    </source>
</evidence>
<accession>A0ABX2FR12</accession>
<keyword evidence="2" id="KW-0732">Signal</keyword>
<evidence type="ECO:0000313" key="4">
    <source>
        <dbReference type="EMBL" id="NRT19372.1"/>
    </source>
</evidence>
<organism evidence="4 5">
    <name type="scientific">Hymenobacter caeli</name>
    <dbReference type="NCBI Taxonomy" id="2735894"/>
    <lineage>
        <taxon>Bacteria</taxon>
        <taxon>Pseudomonadati</taxon>
        <taxon>Bacteroidota</taxon>
        <taxon>Cytophagia</taxon>
        <taxon>Cytophagales</taxon>
        <taxon>Hymenobacteraceae</taxon>
        <taxon>Hymenobacter</taxon>
    </lineage>
</organism>
<feature type="chain" id="PRO_5045107185" evidence="2">
    <location>
        <begin position="24"/>
        <end position="321"/>
    </location>
</feature>
<dbReference type="GO" id="GO:0006508">
    <property type="term" value="P:proteolysis"/>
    <property type="evidence" value="ECO:0007669"/>
    <property type="project" value="UniProtKB-KW"/>
</dbReference>
<feature type="signal peptide" evidence="2">
    <location>
        <begin position="1"/>
        <end position="23"/>
    </location>
</feature>
<keyword evidence="5" id="KW-1185">Reference proteome</keyword>
<dbReference type="SUPFAM" id="SSF50630">
    <property type="entry name" value="Acid proteases"/>
    <property type="match status" value="1"/>
</dbReference>
<dbReference type="PROSITE" id="PS50175">
    <property type="entry name" value="ASP_PROT_RETROV"/>
    <property type="match status" value="1"/>
</dbReference>
<keyword evidence="1" id="KW-0378">Hydrolase</keyword>
<dbReference type="RefSeq" id="WP_173810103.1">
    <property type="nucleotide sequence ID" value="NZ_JABSNP010000009.1"/>
</dbReference>
<comment type="caution">
    <text evidence="4">The sequence shown here is derived from an EMBL/GenBank/DDBJ whole genome shotgun (WGS) entry which is preliminary data.</text>
</comment>
<sequence length="321" mass="35015">MRATSFLTLWWGLVVATTLTAPAQPIAATDPQPRRLEATPVFQTAFELVGGLIILRNLTLNGRQGDFVLDTGCSTALLVDSGPFAGQLTPLREHATAHGTTGTVAIKGLPVTNFQLGAARYTGFAAHAFSLEHLRRYAGPRLLGVIGYGLLRDYEVVIDYPRRRVYWYTLRTKKPAPRPFARQDSLAFVVVRGGPIVTGTIGAVQVRLLLDTGAVNNDLDAAFCQRLAPREQPTRSGAEFVTGSDGHQQVAQRGTLPTLVLENITWKAVPVLILPHARPISGRELAYQGVLGFPFLSQDQVVSFHFGRQQLYALVPVTPRK</sequence>
<dbReference type="Pfam" id="PF13650">
    <property type="entry name" value="Asp_protease_2"/>
    <property type="match status" value="1"/>
</dbReference>
<name>A0ABX2FR12_9BACT</name>
<dbReference type="EMBL" id="JABSNP010000009">
    <property type="protein sequence ID" value="NRT19372.1"/>
    <property type="molecule type" value="Genomic_DNA"/>
</dbReference>
<gene>
    <name evidence="4" type="ORF">HNP98_002201</name>
</gene>
<dbReference type="InterPro" id="IPR001995">
    <property type="entry name" value="Peptidase_A2_cat"/>
</dbReference>
<feature type="domain" description="Peptidase A2" evidence="3">
    <location>
        <begin position="206"/>
        <end position="285"/>
    </location>
</feature>
<keyword evidence="4" id="KW-0645">Protease</keyword>
<evidence type="ECO:0000256" key="1">
    <source>
        <dbReference type="ARBA" id="ARBA00022801"/>
    </source>
</evidence>
<proteinExistence type="predicted"/>
<protein>
    <submittedName>
        <fullName evidence="4">Aspartyl protease</fullName>
    </submittedName>
</protein>
<reference evidence="4 5" key="1">
    <citation type="submission" date="2020-05" db="EMBL/GenBank/DDBJ databases">
        <title>Genomic Encyclopedia of Type Strains, Phase IV (KMG-V): Genome sequencing to study the core and pangenomes of soil and plant-associated prokaryotes.</title>
        <authorList>
            <person name="Whitman W."/>
        </authorList>
    </citation>
    <scope>NUCLEOTIDE SEQUENCE [LARGE SCALE GENOMIC DNA]</scope>
    <source>
        <strain evidence="4 5">9A</strain>
    </source>
</reference>
<dbReference type="Gene3D" id="2.40.70.10">
    <property type="entry name" value="Acid Proteases"/>
    <property type="match status" value="2"/>
</dbReference>
<evidence type="ECO:0000259" key="3">
    <source>
        <dbReference type="PROSITE" id="PS50175"/>
    </source>
</evidence>
<dbReference type="InterPro" id="IPR021109">
    <property type="entry name" value="Peptidase_aspartic_dom_sf"/>
</dbReference>
<dbReference type="Proteomes" id="UP000779507">
    <property type="component" value="Unassembled WGS sequence"/>
</dbReference>
<evidence type="ECO:0000313" key="5">
    <source>
        <dbReference type="Proteomes" id="UP000779507"/>
    </source>
</evidence>
<dbReference type="GO" id="GO:0008233">
    <property type="term" value="F:peptidase activity"/>
    <property type="evidence" value="ECO:0007669"/>
    <property type="project" value="UniProtKB-KW"/>
</dbReference>